<accession>A0ACC2XG34</accession>
<reference evidence="1" key="1">
    <citation type="submission" date="2023-04" db="EMBL/GenBank/DDBJ databases">
        <title>Draft Genome sequencing of Naganishia species isolated from polar environments using Oxford Nanopore Technology.</title>
        <authorList>
            <person name="Leo P."/>
            <person name="Venkateswaran K."/>
        </authorList>
    </citation>
    <scope>NUCLEOTIDE SEQUENCE</scope>
    <source>
        <strain evidence="1">MNA-CCFEE 5425</strain>
    </source>
</reference>
<evidence type="ECO:0000313" key="1">
    <source>
        <dbReference type="EMBL" id="KAJ9122601.1"/>
    </source>
</evidence>
<name>A0ACC2XG34_9TREE</name>
<keyword evidence="2" id="KW-1185">Reference proteome</keyword>
<gene>
    <name evidence="1" type="ORF">QFC22_002030</name>
</gene>
<organism evidence="1 2">
    <name type="scientific">Naganishia vaughanmartiniae</name>
    <dbReference type="NCBI Taxonomy" id="1424756"/>
    <lineage>
        <taxon>Eukaryota</taxon>
        <taxon>Fungi</taxon>
        <taxon>Dikarya</taxon>
        <taxon>Basidiomycota</taxon>
        <taxon>Agaricomycotina</taxon>
        <taxon>Tremellomycetes</taxon>
        <taxon>Filobasidiales</taxon>
        <taxon>Filobasidiaceae</taxon>
        <taxon>Naganishia</taxon>
    </lineage>
</organism>
<protein>
    <submittedName>
        <fullName evidence="1">Uncharacterized protein</fullName>
    </submittedName>
</protein>
<dbReference type="Proteomes" id="UP001243375">
    <property type="component" value="Unassembled WGS sequence"/>
</dbReference>
<comment type="caution">
    <text evidence="1">The sequence shown here is derived from an EMBL/GenBank/DDBJ whole genome shotgun (WGS) entry which is preliminary data.</text>
</comment>
<sequence>MSTVLAKVALDVSVWGAFIVGVFWTSNGILEGKTPPEIHEKVSHAYLPSWCKSVLVFGPSQLFNFSVIPVPHRMLFMQCVGLGWNTFLSFANNRSNAMLTRAVQDVERVEEALEHAVEKVEEKVLAVAHKAGDALGHHTDSTSASSPASTPITRTTTPPPPPPASSYIASSPLEPASSSTSAASTTLNENPIRTHVAPTLQRYDEILADELEYQDALYPTMEDVPGCMTLLYVRLILWIRSFACD</sequence>
<dbReference type="EMBL" id="JASBWU010000004">
    <property type="protein sequence ID" value="KAJ9122601.1"/>
    <property type="molecule type" value="Genomic_DNA"/>
</dbReference>
<proteinExistence type="predicted"/>
<evidence type="ECO:0000313" key="2">
    <source>
        <dbReference type="Proteomes" id="UP001243375"/>
    </source>
</evidence>